<evidence type="ECO:0000313" key="2">
    <source>
        <dbReference type="EMBL" id="AJR10707.1"/>
    </source>
</evidence>
<keyword evidence="1" id="KW-0472">Membrane</keyword>
<dbReference type="KEGG" id="cmx:DNC_03225"/>
<dbReference type="KEGG" id="cmg:NC81_03220"/>
<evidence type="ECO:0000256" key="1">
    <source>
        <dbReference type="SAM" id="Phobius"/>
    </source>
</evidence>
<proteinExistence type="predicted"/>
<feature type="transmembrane region" description="Helical" evidence="1">
    <location>
        <begin position="37"/>
        <end position="57"/>
    </location>
</feature>
<keyword evidence="1" id="KW-1133">Transmembrane helix</keyword>
<dbReference type="EMBL" id="CP007217">
    <property type="protein sequence ID" value="AJR10707.1"/>
    <property type="molecule type" value="Genomic_DNA"/>
</dbReference>
<dbReference type="PATRIC" id="fig|83560.10.peg.652"/>
<dbReference type="RefSeq" id="WP_010231078.1">
    <property type="nucleotide sequence ID" value="NZ_CP007217.1"/>
</dbReference>
<reference evidence="2 3" key="1">
    <citation type="submission" date="2014-02" db="EMBL/GenBank/DDBJ databases">
        <authorList>
            <person name="Chen C."/>
            <person name="Conrad T.A."/>
            <person name="Zhou Z."/>
            <person name="Lai Z."/>
            <person name="Zhong G."/>
        </authorList>
    </citation>
    <scope>NUCLEOTIDE SEQUENCE [LARGE SCALE GENOMIC DNA]</scope>
    <source>
        <strain evidence="2 3">Nigg3-28</strain>
    </source>
</reference>
<protein>
    <submittedName>
        <fullName evidence="2">Putative inclusion membrane protein</fullName>
    </submittedName>
</protein>
<sequence length="106" mass="11227">MPVIQKPLVSEQAPVSYSQSSEQKIQNSKSRITCSKVSAILALSLLAIGIIATVALFTSTGCLAYVLVAGILALHVIITLSLCLWITSSASTQQSLQNKEPGKELI</sequence>
<dbReference type="KEGG" id="cmm:NC80_03205"/>
<dbReference type="Proteomes" id="UP000260363">
    <property type="component" value="Chromosome"/>
</dbReference>
<keyword evidence="1" id="KW-0812">Transmembrane</keyword>
<accession>A0A069ZSA4</accession>
<feature type="transmembrane region" description="Helical" evidence="1">
    <location>
        <begin position="63"/>
        <end position="86"/>
    </location>
</feature>
<name>A0A069ZSA4_CHLMR</name>
<gene>
    <name evidence="2" type="ORF">BD36_03400</name>
</gene>
<organism evidence="2 3">
    <name type="scientific">Chlamydia muridarum</name>
    <dbReference type="NCBI Taxonomy" id="83560"/>
    <lineage>
        <taxon>Bacteria</taxon>
        <taxon>Pseudomonadati</taxon>
        <taxon>Chlamydiota</taxon>
        <taxon>Chlamydiia</taxon>
        <taxon>Chlamydiales</taxon>
        <taxon>Chlamydiaceae</taxon>
        <taxon>Chlamydia/Chlamydophila group</taxon>
        <taxon>Chlamydia</taxon>
    </lineage>
</organism>
<dbReference type="GeneID" id="1245997"/>
<dbReference type="AlphaFoldDB" id="A0A069ZSA4"/>
<evidence type="ECO:0000313" key="3">
    <source>
        <dbReference type="Proteomes" id="UP000260363"/>
    </source>
</evidence>